<name>A0ABQ4NWT3_SHECO</name>
<reference evidence="2 3" key="1">
    <citation type="submission" date="2021-05" db="EMBL/GenBank/DDBJ databases">
        <title>Molecular characterization for Shewanella algae harboring chromosomal blaOXA-55-like strains isolated from clinical and environment sample.</title>
        <authorList>
            <person name="Ohama Y."/>
            <person name="Aoki K."/>
            <person name="Harada S."/>
            <person name="Moriya K."/>
            <person name="Ishii Y."/>
            <person name="Tateda K."/>
        </authorList>
    </citation>
    <scope>NUCLEOTIDE SEQUENCE [LARGE SCALE GENOMIC DNA]</scope>
    <source>
        <strain evidence="2 3">MBTL60-118</strain>
    </source>
</reference>
<dbReference type="InterPro" id="IPR010699">
    <property type="entry name" value="DUF1275"/>
</dbReference>
<dbReference type="Proteomes" id="UP000773469">
    <property type="component" value="Unassembled WGS sequence"/>
</dbReference>
<protein>
    <submittedName>
        <fullName evidence="2">Permease</fullName>
    </submittedName>
</protein>
<evidence type="ECO:0000256" key="1">
    <source>
        <dbReference type="SAM" id="Phobius"/>
    </source>
</evidence>
<dbReference type="EMBL" id="BPEU01000007">
    <property type="protein sequence ID" value="GIU38516.1"/>
    <property type="molecule type" value="Genomic_DNA"/>
</dbReference>
<dbReference type="PANTHER" id="PTHR37314:SF4">
    <property type="entry name" value="UPF0700 TRANSMEMBRANE PROTEIN YOAK"/>
    <property type="match status" value="1"/>
</dbReference>
<sequence length="229" mass="24422">MVTEGTDLISKLPKWVEAGAFILAFIAGSVNAIGLLGFKHQSVSHLSGTATLVGTQLLNSSYTDLFHLSGIMLSFMLGAALSGALLTGSSLKLGRHYDTLLVIEGLCLLSAIYLLQGGSFYGHYMASAACGLQNALATTYSGAIVRTTHVTGIFTDLGIMLGTTLKGERFDRRKAILFLLIIIGFISGGTFGALLFNQMQFQALAGPALICFILAITYRIYKTKTAPRR</sequence>
<accession>A0ABQ4NWT3</accession>
<evidence type="ECO:0000313" key="3">
    <source>
        <dbReference type="Proteomes" id="UP000773469"/>
    </source>
</evidence>
<evidence type="ECO:0000313" key="2">
    <source>
        <dbReference type="EMBL" id="GIU38516.1"/>
    </source>
</evidence>
<organism evidence="2 3">
    <name type="scientific">Shewanella colwelliana</name>
    <name type="common">Alteromonas colwelliana</name>
    <dbReference type="NCBI Taxonomy" id="23"/>
    <lineage>
        <taxon>Bacteria</taxon>
        <taxon>Pseudomonadati</taxon>
        <taxon>Pseudomonadota</taxon>
        <taxon>Gammaproteobacteria</taxon>
        <taxon>Alteromonadales</taxon>
        <taxon>Shewanellaceae</taxon>
        <taxon>Shewanella</taxon>
    </lineage>
</organism>
<feature type="transmembrane region" description="Helical" evidence="1">
    <location>
        <begin position="65"/>
        <end position="85"/>
    </location>
</feature>
<feature type="transmembrane region" description="Helical" evidence="1">
    <location>
        <begin position="201"/>
        <end position="221"/>
    </location>
</feature>
<keyword evidence="1" id="KW-0812">Transmembrane</keyword>
<dbReference type="Pfam" id="PF06912">
    <property type="entry name" value="DUF1275"/>
    <property type="match status" value="1"/>
</dbReference>
<keyword evidence="1" id="KW-0472">Membrane</keyword>
<feature type="transmembrane region" description="Helical" evidence="1">
    <location>
        <begin position="175"/>
        <end position="195"/>
    </location>
</feature>
<gene>
    <name evidence="2" type="ORF">TUM3794_11060</name>
</gene>
<comment type="caution">
    <text evidence="2">The sequence shown here is derived from an EMBL/GenBank/DDBJ whole genome shotgun (WGS) entry which is preliminary data.</text>
</comment>
<keyword evidence="3" id="KW-1185">Reference proteome</keyword>
<keyword evidence="1" id="KW-1133">Transmembrane helix</keyword>
<feature type="transmembrane region" description="Helical" evidence="1">
    <location>
        <begin position="97"/>
        <end position="115"/>
    </location>
</feature>
<feature type="transmembrane region" description="Helical" evidence="1">
    <location>
        <begin position="20"/>
        <end position="38"/>
    </location>
</feature>
<proteinExistence type="predicted"/>
<dbReference type="PANTHER" id="PTHR37314">
    <property type="entry name" value="SLR0142 PROTEIN"/>
    <property type="match status" value="1"/>
</dbReference>